<dbReference type="SMART" id="SM00360">
    <property type="entry name" value="RRM"/>
    <property type="match status" value="4"/>
</dbReference>
<dbReference type="CDD" id="cd00590">
    <property type="entry name" value="RRM_SF"/>
    <property type="match status" value="1"/>
</dbReference>
<dbReference type="PROSITE" id="PS50102">
    <property type="entry name" value="RRM"/>
    <property type="match status" value="2"/>
</dbReference>
<dbReference type="PANTHER" id="PTHR13976">
    <property type="entry name" value="HETEROGENEOUS NUCLEAR RIBONUCLEOPROTEIN-RELATED"/>
    <property type="match status" value="1"/>
</dbReference>
<keyword evidence="6" id="KW-1185">Reference proteome</keyword>
<gene>
    <name evidence="7" type="primary">LOC108864474</name>
</gene>
<evidence type="ECO:0000313" key="7">
    <source>
        <dbReference type="RefSeq" id="XP_028967790.1"/>
    </source>
</evidence>
<feature type="compositionally biased region" description="Low complexity" evidence="4">
    <location>
        <begin position="190"/>
        <end position="206"/>
    </location>
</feature>
<dbReference type="Pfam" id="PF00076">
    <property type="entry name" value="RRM_1"/>
    <property type="match status" value="1"/>
</dbReference>
<dbReference type="CDD" id="cd12510">
    <property type="entry name" value="RRM1_RBM12_like"/>
    <property type="match status" value="1"/>
</dbReference>
<feature type="compositionally biased region" description="Basic and acidic residues" evidence="4">
    <location>
        <begin position="105"/>
        <end position="120"/>
    </location>
</feature>
<evidence type="ECO:0000256" key="1">
    <source>
        <dbReference type="ARBA" id="ARBA00022737"/>
    </source>
</evidence>
<name>A0AAJ7SFR3_9ACAR</name>
<dbReference type="InterPro" id="IPR000504">
    <property type="entry name" value="RRM_dom"/>
</dbReference>
<feature type="compositionally biased region" description="Basic residues" evidence="4">
    <location>
        <begin position="121"/>
        <end position="136"/>
    </location>
</feature>
<dbReference type="KEGG" id="goe:108864474"/>
<dbReference type="RefSeq" id="XP_028967790.1">
    <property type="nucleotide sequence ID" value="XM_029111957.1"/>
</dbReference>
<reference evidence="7" key="1">
    <citation type="submission" date="2025-08" db="UniProtKB">
        <authorList>
            <consortium name="RefSeq"/>
        </authorList>
    </citation>
    <scope>IDENTIFICATION</scope>
</reference>
<evidence type="ECO:0000256" key="4">
    <source>
        <dbReference type="SAM" id="MobiDB-lite"/>
    </source>
</evidence>
<feature type="domain" description="RRM" evidence="5">
    <location>
        <begin position="761"/>
        <end position="838"/>
    </location>
</feature>
<dbReference type="Gene3D" id="3.30.70.330">
    <property type="match status" value="4"/>
</dbReference>
<dbReference type="InterPro" id="IPR035979">
    <property type="entry name" value="RBD_domain_sf"/>
</dbReference>
<feature type="domain" description="RRM" evidence="5">
    <location>
        <begin position="3"/>
        <end position="76"/>
    </location>
</feature>
<feature type="region of interest" description="Disordered" evidence="4">
    <location>
        <begin position="104"/>
        <end position="219"/>
    </location>
</feature>
<organism evidence="6 7">
    <name type="scientific">Galendromus occidentalis</name>
    <name type="common">western predatory mite</name>
    <dbReference type="NCBI Taxonomy" id="34638"/>
    <lineage>
        <taxon>Eukaryota</taxon>
        <taxon>Metazoa</taxon>
        <taxon>Ecdysozoa</taxon>
        <taxon>Arthropoda</taxon>
        <taxon>Chelicerata</taxon>
        <taxon>Arachnida</taxon>
        <taxon>Acari</taxon>
        <taxon>Parasitiformes</taxon>
        <taxon>Mesostigmata</taxon>
        <taxon>Gamasina</taxon>
        <taxon>Phytoseioidea</taxon>
        <taxon>Phytoseiidae</taxon>
        <taxon>Typhlodrominae</taxon>
        <taxon>Galendromus</taxon>
    </lineage>
</organism>
<evidence type="ECO:0000259" key="5">
    <source>
        <dbReference type="PROSITE" id="PS50102"/>
    </source>
</evidence>
<dbReference type="AlphaFoldDB" id="A0AAJ7SFR3"/>
<dbReference type="Proteomes" id="UP000694867">
    <property type="component" value="Unplaced"/>
</dbReference>
<accession>A0AAJ7SFR3</accession>
<dbReference type="InterPro" id="IPR012677">
    <property type="entry name" value="Nucleotide-bd_a/b_plait_sf"/>
</dbReference>
<dbReference type="GO" id="GO:0003723">
    <property type="term" value="F:RNA binding"/>
    <property type="evidence" value="ECO:0007669"/>
    <property type="project" value="UniProtKB-UniRule"/>
</dbReference>
<keyword evidence="2 3" id="KW-0694">RNA-binding</keyword>
<feature type="compositionally biased region" description="Basic residues" evidence="4">
    <location>
        <begin position="144"/>
        <end position="171"/>
    </location>
</feature>
<evidence type="ECO:0000256" key="2">
    <source>
        <dbReference type="ARBA" id="ARBA00022884"/>
    </source>
</evidence>
<dbReference type="SUPFAM" id="SSF54928">
    <property type="entry name" value="RNA-binding domain, RBD"/>
    <property type="match status" value="3"/>
</dbReference>
<dbReference type="GeneID" id="108864474"/>
<proteinExistence type="predicted"/>
<sequence>MSIIIRLQNLPWEANSQDIRRFFLNLSIPEGGVHIVGGDRGDAFIAFSSDEDARQAMARDNQEIKGIKVRLFLSSRSEMAKTVEQARQAHQALMAKPVAVPVVAKPEDPKVPSAKVEERKRSRSRSRERRRSRSKERKRDRSRDRKRSRSRSRSRTRNRRGRRSRSRSRSKDRRDGRPGRKLSTKDTELNNNGNNSNSMNGPSNDSEPPIWEPGMQPGALTAPPAAIPFVGYPIGVPPGLTQILQGIQTGLPVNPLAIAALAQTTALQDPVPAIPKPPPELLAPVTGIPALKLPPMPNIAGIKAPLLPTPEPPARKATPPPSSSLPVFPVFKNTLTNGNGTEPKFVFKILGLNELPNYNDVRHFFFGVCLPPGAVKVLWDGPYPTLFVSVKNSHDGNLVSSLSGEMLGRSRLKIEACDKIEFQKGEDFYVGTPLQAESVRFNRIGRGLILGGRAKPVDQDLVVVVTGAPSDVTEGDVRIFFGGLHLIEVFITNSQSQLSGTSSPYCFAVLASLNDLELALRFCGHRIKSNVVEVLVVNKKIFDEIKTRNSRKKSSGRGEKRVSRFSSADDRVVPAVSAATKGDLDPSKTVLLIEGLPYDIVDRQIGEMCLGSGVNCRSIHIRHGNNPSQTSCAFVECNTAQDAATVASINGRDFYGYKLKVQTVTPLFMHNMMRISSVAPPHGMQANRPAFDGDGPMGPGAPFRPRGRGSGRPGMRYPMMPNGMSNRFPAGRNGGSMPSMKPDVPEPPILSAADPFANSRCVVAICNLNYSAGVDDLINVFKDYNIRKDLIMRRYNEQNQPTGDARVAFASPQEAAEAVQRFNGTLLLGRALRLSLLG</sequence>
<dbReference type="InterPro" id="IPR050666">
    <property type="entry name" value="ESRP"/>
</dbReference>
<feature type="compositionally biased region" description="Basic and acidic residues" evidence="4">
    <location>
        <begin position="172"/>
        <end position="188"/>
    </location>
</feature>
<protein>
    <submittedName>
        <fullName evidence="7">RNA-binding protein 12</fullName>
    </submittedName>
</protein>
<feature type="region of interest" description="Disordered" evidence="4">
    <location>
        <begin position="690"/>
        <end position="713"/>
    </location>
</feature>
<evidence type="ECO:0000256" key="3">
    <source>
        <dbReference type="PROSITE-ProRule" id="PRU00176"/>
    </source>
</evidence>
<keyword evidence="1" id="KW-0677">Repeat</keyword>
<evidence type="ECO:0000313" key="6">
    <source>
        <dbReference type="Proteomes" id="UP000694867"/>
    </source>
</evidence>